<evidence type="ECO:0008006" key="5">
    <source>
        <dbReference type="Google" id="ProtNLM"/>
    </source>
</evidence>
<evidence type="ECO:0000256" key="1">
    <source>
        <dbReference type="SAM" id="MobiDB-lite"/>
    </source>
</evidence>
<evidence type="ECO:0000313" key="3">
    <source>
        <dbReference type="EMBL" id="MDY3558873.1"/>
    </source>
</evidence>
<dbReference type="EMBL" id="JAXBLV010000066">
    <property type="protein sequence ID" value="MDY3558873.1"/>
    <property type="molecule type" value="Genomic_DNA"/>
</dbReference>
<protein>
    <recommendedName>
        <fullName evidence="5">Zinc ribbon domain-containing protein</fullName>
    </recommendedName>
</protein>
<keyword evidence="2" id="KW-0472">Membrane</keyword>
<evidence type="ECO:0000256" key="2">
    <source>
        <dbReference type="SAM" id="Phobius"/>
    </source>
</evidence>
<gene>
    <name evidence="3" type="ORF">R5W23_006049</name>
</gene>
<feature type="compositionally biased region" description="Basic and acidic residues" evidence="1">
    <location>
        <begin position="154"/>
        <end position="179"/>
    </location>
</feature>
<proteinExistence type="predicted"/>
<feature type="compositionally biased region" description="Low complexity" evidence="1">
    <location>
        <begin position="58"/>
        <end position="68"/>
    </location>
</feature>
<keyword evidence="4" id="KW-1185">Reference proteome</keyword>
<feature type="transmembrane region" description="Helical" evidence="2">
    <location>
        <begin position="185"/>
        <end position="211"/>
    </location>
</feature>
<keyword evidence="2" id="KW-0812">Transmembrane</keyword>
<keyword evidence="2" id="KW-1133">Transmembrane helix</keyword>
<feature type="compositionally biased region" description="Basic and acidic residues" evidence="1">
    <location>
        <begin position="70"/>
        <end position="116"/>
    </location>
</feature>
<name>A0ABU5EU98_9BACT</name>
<evidence type="ECO:0000313" key="4">
    <source>
        <dbReference type="Proteomes" id="UP001272242"/>
    </source>
</evidence>
<reference evidence="4" key="1">
    <citation type="journal article" date="2023" name="Mar. Drugs">
        <title>Gemmata algarum, a Novel Planctomycete Isolated from an Algal Mat, Displays Antimicrobial Activity.</title>
        <authorList>
            <person name="Kumar G."/>
            <person name="Kallscheuer N."/>
            <person name="Kashif M."/>
            <person name="Ahamad S."/>
            <person name="Jagadeeshwari U."/>
            <person name="Pannikurungottu S."/>
            <person name="Haufschild T."/>
            <person name="Kabuu M."/>
            <person name="Sasikala C."/>
            <person name="Jogler C."/>
            <person name="Ramana C."/>
        </authorList>
    </citation>
    <scope>NUCLEOTIDE SEQUENCE [LARGE SCALE GENOMIC DNA]</scope>
    <source>
        <strain evidence="4">JC673</strain>
    </source>
</reference>
<organism evidence="3 4">
    <name type="scientific">Gemmata algarum</name>
    <dbReference type="NCBI Taxonomy" id="2975278"/>
    <lineage>
        <taxon>Bacteria</taxon>
        <taxon>Pseudomonadati</taxon>
        <taxon>Planctomycetota</taxon>
        <taxon>Planctomycetia</taxon>
        <taxon>Gemmatales</taxon>
        <taxon>Gemmataceae</taxon>
        <taxon>Gemmata</taxon>
    </lineage>
</organism>
<comment type="caution">
    <text evidence="3">The sequence shown here is derived from an EMBL/GenBank/DDBJ whole genome shotgun (WGS) entry which is preliminary data.</text>
</comment>
<dbReference type="RefSeq" id="WP_320685741.1">
    <property type="nucleotide sequence ID" value="NZ_JAXBLV010000066.1"/>
</dbReference>
<dbReference type="Proteomes" id="UP001272242">
    <property type="component" value="Unassembled WGS sequence"/>
</dbReference>
<accession>A0ABU5EU98</accession>
<sequence>MAISVTCPGCSARLNAPAAAAGKTLTCPKCRVAVPVPAGAAPAFEVVEDEPPAPAPAAPGEQPVGAAETGADRDEEVARRHPPGDRDDRDEEVARRRVPAGDRGDRDDRDGDDRPPRRARRGPPGDQEDPRPARRGGAAEGGDGDDDRPRRRRGPDADRDGDDRPRRRRPRDRDADRDDRPRRSVLPLLLLGGMVVVVAGAGALAGAAYWFGFFGTEAAKPGAPAGGPPVAAVTSQWTDFERPNSGFRVRFPWGIPNEGRYTGALGTDRGSLPQSVTGVRLATYYSTRKLEVDTSAPPEKRGLITNYEFGLVVVTYAPGTPPDRRGAAVDAVVATLEVPAGLKAGEAKGVTWAGRPAQETVHAAEPGAGAGGRQLVVRRLVTESAGYVGLVRDAGGLKPPELALFFDSLDLSAGSKKEPGAAAEKPTLPPAPDGWVPFTDAFQRFAAAVPPGGVTAVRGGRLAFLEEVGKGQLLGGDYNEIRFRDTETTLSVRLLNFAPATTPADRTELLAKYVRRMAGPLPEGAKTEKLTWATLDAVEEASEAGGTAEVRRYAAGKSVGFVVTLRGPRGADFDARKAAQFAQFLPNPDAPQLSTDGKLQDWPWFISADAMYRVSVPTPAVKTDALDKVMEGAKLTGAFHTVTKDGLVFHVGHVRYPAGATDDDRRRAREALATALGRPGAAGLPRPVNFSAASGRQLAWQDYQRRGTGEQPGFRVRFHEFDGGAHVLSAHGVGVFTATDANIFFQSFVLLY</sequence>
<feature type="region of interest" description="Disordered" evidence="1">
    <location>
        <begin position="45"/>
        <end position="179"/>
    </location>
</feature>